<evidence type="ECO:0000313" key="2">
    <source>
        <dbReference type="EMBL" id="RGE70674.1"/>
    </source>
</evidence>
<evidence type="ECO:0000313" key="3">
    <source>
        <dbReference type="Proteomes" id="UP000260812"/>
    </source>
</evidence>
<dbReference type="Proteomes" id="UP000260812">
    <property type="component" value="Unassembled WGS sequence"/>
</dbReference>
<dbReference type="Proteomes" id="UP000261166">
    <property type="component" value="Unassembled WGS sequence"/>
</dbReference>
<dbReference type="EMBL" id="QVLV01000025">
    <property type="protein sequence ID" value="RGE56474.1"/>
    <property type="molecule type" value="Genomic_DNA"/>
</dbReference>
<evidence type="ECO:0000313" key="1">
    <source>
        <dbReference type="EMBL" id="RGE56474.1"/>
    </source>
</evidence>
<sequence>MSACFQCGKELTYNEIGAYKKFVNRGAAEFLCKRCLAGRLDVPVELIDQKIEHFKQQGCTLFI</sequence>
<organism evidence="2 4">
    <name type="scientific">Eisenbergiella massiliensis</name>
    <dbReference type="NCBI Taxonomy" id="1720294"/>
    <lineage>
        <taxon>Bacteria</taxon>
        <taxon>Bacillati</taxon>
        <taxon>Bacillota</taxon>
        <taxon>Clostridia</taxon>
        <taxon>Lachnospirales</taxon>
        <taxon>Lachnospiraceae</taxon>
        <taxon>Eisenbergiella</taxon>
    </lineage>
</organism>
<evidence type="ECO:0000313" key="4">
    <source>
        <dbReference type="Proteomes" id="UP000261166"/>
    </source>
</evidence>
<dbReference type="AlphaFoldDB" id="A0A3E3IUD2"/>
<dbReference type="RefSeq" id="WP_021635694.1">
    <property type="nucleotide sequence ID" value="NZ_CALBAU010000268.1"/>
</dbReference>
<comment type="caution">
    <text evidence="2">The sequence shown here is derived from an EMBL/GenBank/DDBJ whole genome shotgun (WGS) entry which is preliminary data.</text>
</comment>
<keyword evidence="3" id="KW-1185">Reference proteome</keyword>
<dbReference type="GeneID" id="86056014"/>
<dbReference type="OrthoDB" id="2625437at2"/>
<protein>
    <submittedName>
        <fullName evidence="2">Uncharacterized protein</fullName>
    </submittedName>
</protein>
<dbReference type="EMBL" id="QVLU01000014">
    <property type="protein sequence ID" value="RGE70674.1"/>
    <property type="molecule type" value="Genomic_DNA"/>
</dbReference>
<gene>
    <name evidence="2" type="ORF">DWY69_15770</name>
    <name evidence="1" type="ORF">DXC51_24290</name>
</gene>
<dbReference type="GeneID" id="97989885"/>
<proteinExistence type="predicted"/>
<name>A0A3E3IUD2_9FIRM</name>
<reference evidence="2 4" key="1">
    <citation type="submission" date="2018-08" db="EMBL/GenBank/DDBJ databases">
        <title>A genome reference for cultivated species of the human gut microbiota.</title>
        <authorList>
            <person name="Zou Y."/>
            <person name="Xue W."/>
            <person name="Luo G."/>
        </authorList>
    </citation>
    <scope>NUCLEOTIDE SEQUENCE [LARGE SCALE GENOMIC DNA]</scope>
    <source>
        <strain evidence="2 4">AF26-4BH</strain>
        <strain evidence="1">TF05-5AC</strain>
    </source>
</reference>
<accession>A0A3E3IUD2</accession>